<dbReference type="EMBL" id="BQMJ01000045">
    <property type="protein sequence ID" value="GJQ13632.1"/>
    <property type="molecule type" value="Genomic_DNA"/>
</dbReference>
<dbReference type="Proteomes" id="UP001061958">
    <property type="component" value="Unassembled WGS sequence"/>
</dbReference>
<gene>
    <name evidence="3" type="ORF">GpartN1_g5423.t1</name>
</gene>
<keyword evidence="2" id="KW-0732">Signal</keyword>
<evidence type="ECO:0000313" key="3">
    <source>
        <dbReference type="EMBL" id="GJQ13632.1"/>
    </source>
</evidence>
<organism evidence="3 4">
    <name type="scientific">Galdieria partita</name>
    <dbReference type="NCBI Taxonomy" id="83374"/>
    <lineage>
        <taxon>Eukaryota</taxon>
        <taxon>Rhodophyta</taxon>
        <taxon>Bangiophyceae</taxon>
        <taxon>Galdieriales</taxon>
        <taxon>Galdieriaceae</taxon>
        <taxon>Galdieria</taxon>
    </lineage>
</organism>
<feature type="chain" id="PRO_5038875892" evidence="2">
    <location>
        <begin position="25"/>
        <end position="189"/>
    </location>
</feature>
<sequence>MSVLYLPLLLVLSYWGGYYGIVCGSDVPCSTEGSCFALRNEFDQLQDFGACRSFYECGICPVLCLQRLEEIHQRNCSLWHICSSNCWSVAFAEISKTLYDICSEQQGFRRETNAQSQLESLLYFCKRICFVVVIYFFMTSALSTTYHWLRQKTLVPWTHRIDIESQNNVSRGSRPHLFSLLRRHGSRNF</sequence>
<comment type="caution">
    <text evidence="3">The sequence shown here is derived from an EMBL/GenBank/DDBJ whole genome shotgun (WGS) entry which is preliminary data.</text>
</comment>
<keyword evidence="1" id="KW-1133">Transmembrane helix</keyword>
<keyword evidence="1" id="KW-0472">Membrane</keyword>
<evidence type="ECO:0000256" key="1">
    <source>
        <dbReference type="SAM" id="Phobius"/>
    </source>
</evidence>
<evidence type="ECO:0000313" key="4">
    <source>
        <dbReference type="Proteomes" id="UP001061958"/>
    </source>
</evidence>
<proteinExistence type="predicted"/>
<dbReference type="AlphaFoldDB" id="A0A9C7Q1U7"/>
<accession>A0A9C7Q1U7</accession>
<feature type="transmembrane region" description="Helical" evidence="1">
    <location>
        <begin position="128"/>
        <end position="149"/>
    </location>
</feature>
<keyword evidence="4" id="KW-1185">Reference proteome</keyword>
<keyword evidence="1" id="KW-0812">Transmembrane</keyword>
<reference evidence="3" key="1">
    <citation type="journal article" date="2022" name="Proc. Natl. Acad. Sci. U.S.A.">
        <title>Life cycle and functional genomics of the unicellular red alga Galdieria for elucidating algal and plant evolution and industrial use.</title>
        <authorList>
            <person name="Hirooka S."/>
            <person name="Itabashi T."/>
            <person name="Ichinose T.M."/>
            <person name="Onuma R."/>
            <person name="Fujiwara T."/>
            <person name="Yamashita S."/>
            <person name="Jong L.W."/>
            <person name="Tomita R."/>
            <person name="Iwane A.H."/>
            <person name="Miyagishima S.Y."/>
        </authorList>
    </citation>
    <scope>NUCLEOTIDE SEQUENCE</scope>
    <source>
        <strain evidence="3">NBRC 102759</strain>
    </source>
</reference>
<feature type="signal peptide" evidence="2">
    <location>
        <begin position="1"/>
        <end position="24"/>
    </location>
</feature>
<dbReference type="OrthoDB" id="10345155at2759"/>
<name>A0A9C7Q1U7_9RHOD</name>
<reference evidence="3" key="2">
    <citation type="submission" date="2022-01" db="EMBL/GenBank/DDBJ databases">
        <authorList>
            <person name="Hirooka S."/>
            <person name="Miyagishima S.Y."/>
        </authorList>
    </citation>
    <scope>NUCLEOTIDE SEQUENCE</scope>
    <source>
        <strain evidence="3">NBRC 102759</strain>
    </source>
</reference>
<evidence type="ECO:0000256" key="2">
    <source>
        <dbReference type="SAM" id="SignalP"/>
    </source>
</evidence>
<protein>
    <submittedName>
        <fullName evidence="3">Uncharacterized protein</fullName>
    </submittedName>
</protein>